<dbReference type="Pfam" id="PF07661">
    <property type="entry name" value="MORN_2"/>
    <property type="match status" value="2"/>
</dbReference>
<evidence type="ECO:0000313" key="2">
    <source>
        <dbReference type="Proteomes" id="UP000190235"/>
    </source>
</evidence>
<dbReference type="AlphaFoldDB" id="A0A1M7LVX7"/>
<name>A0A1M7LVX7_9FLAO</name>
<gene>
    <name evidence="1" type="ORF">SAMN05878281_2117</name>
</gene>
<sequence length="111" mass="12554">MAAVFTFGAAAMAQESPEPKFEKEGDLIKGTFYYEDGTVRQQGTYKNRELHGEWIAYDAEGEKQSMANYTEGKKTGKWFFWSSDKLTEVDYDNNKIAGVNTWKSDGTLADN</sequence>
<protein>
    <submittedName>
        <fullName evidence="1">MORN repeat variant</fullName>
    </submittedName>
</protein>
<dbReference type="EMBL" id="LT670848">
    <property type="protein sequence ID" value="SHM82389.1"/>
    <property type="molecule type" value="Genomic_DNA"/>
</dbReference>
<dbReference type="STRING" id="143223.SAMN05878281_2117"/>
<keyword evidence="2" id="KW-1185">Reference proteome</keyword>
<dbReference type="InterPro" id="IPR011652">
    <property type="entry name" value="MORN_2"/>
</dbReference>
<dbReference type="SUPFAM" id="SSF82185">
    <property type="entry name" value="Histone H3 K4-specific methyltransferase SET7/9 N-terminal domain"/>
    <property type="match status" value="1"/>
</dbReference>
<organism evidence="1 2">
    <name type="scientific">Salegentibacter salegens</name>
    <dbReference type="NCBI Taxonomy" id="143223"/>
    <lineage>
        <taxon>Bacteria</taxon>
        <taxon>Pseudomonadati</taxon>
        <taxon>Bacteroidota</taxon>
        <taxon>Flavobacteriia</taxon>
        <taxon>Flavobacteriales</taxon>
        <taxon>Flavobacteriaceae</taxon>
        <taxon>Salegentibacter</taxon>
    </lineage>
</organism>
<proteinExistence type="predicted"/>
<accession>A0A1M7LVX7</accession>
<dbReference type="Gene3D" id="2.20.110.10">
    <property type="entry name" value="Histone H3 K4-specific methyltransferase SET7/9 N-terminal domain"/>
    <property type="match status" value="1"/>
</dbReference>
<evidence type="ECO:0000313" key="1">
    <source>
        <dbReference type="EMBL" id="SHM82389.1"/>
    </source>
</evidence>
<reference evidence="2" key="1">
    <citation type="submission" date="2016-11" db="EMBL/GenBank/DDBJ databases">
        <authorList>
            <person name="Varghese N."/>
            <person name="Submissions S."/>
        </authorList>
    </citation>
    <scope>NUCLEOTIDE SEQUENCE [LARGE SCALE GENOMIC DNA]</scope>
    <source>
        <strain evidence="2">ACAM 48</strain>
    </source>
</reference>
<dbReference type="Proteomes" id="UP000190235">
    <property type="component" value="Chromosome I"/>
</dbReference>